<dbReference type="Pfam" id="PF02770">
    <property type="entry name" value="Acyl-CoA_dh_M"/>
    <property type="match status" value="1"/>
</dbReference>
<dbReference type="Pfam" id="PF02771">
    <property type="entry name" value="Acyl-CoA_dh_N"/>
    <property type="match status" value="1"/>
</dbReference>
<keyword evidence="3 6" id="KW-0285">Flavoprotein</keyword>
<evidence type="ECO:0000256" key="3">
    <source>
        <dbReference type="ARBA" id="ARBA00022630"/>
    </source>
</evidence>
<evidence type="ECO:0000259" key="7">
    <source>
        <dbReference type="Pfam" id="PF00441"/>
    </source>
</evidence>
<sequence length="383" mass="42963">MSLLEKIYTEEHRIFRDALAKYFADNVTPYADEWEEKGIVPKQAWKDFGAQGFLCSWLPEEYGGSGVGFEYSIITLEEIAKTKQSGFAIGLHSDVVVPYIYTYGNEEQKKKWLPGCASGDIITAVAMTEPNTGSDLAAIKSTAVKKDGGYLINGQKTFISNGINCDLCIVAAKTDPKADPPYAGISLIVVEDGTPGFNKGQKFDKIGMKSQDTAEMFFEDCFVPAENLLGEEGAGFRYLMEKLQQERLFASWGSQVLAEEAMRVTLEYCRSREAFGRPISRFQHNSFKLAEMATDIELGRTFLEKLTMDHMEGKDVVKQVSMAKYWVCEMANRIVQNGVQLHGGYGYMEEYLIARLFRDVRVHTIYAGTTEIMKLIISRLMGL</sequence>
<organism evidence="10 11">
    <name type="scientific">Candidatus Zymogenus saltonus</name>
    <dbReference type="NCBI Taxonomy" id="2844893"/>
    <lineage>
        <taxon>Bacteria</taxon>
        <taxon>Deltaproteobacteria</taxon>
        <taxon>Candidatus Zymogenia</taxon>
        <taxon>Candidatus Zymogeniales</taxon>
        <taxon>Candidatus Zymogenaceae</taxon>
        <taxon>Candidatus Zymogenus</taxon>
    </lineage>
</organism>
<dbReference type="FunFam" id="2.40.110.10:FF:000002">
    <property type="entry name" value="Acyl-CoA dehydrogenase fadE12"/>
    <property type="match status" value="1"/>
</dbReference>
<reference evidence="10" key="1">
    <citation type="journal article" date="2021" name="Environ. Microbiol.">
        <title>Genomic characterization of three novel Desulfobacterota classes expand the metabolic and phylogenetic diversity of the phylum.</title>
        <authorList>
            <person name="Murphy C.L."/>
            <person name="Biggerstaff J."/>
            <person name="Eichhorn A."/>
            <person name="Ewing E."/>
            <person name="Shahan R."/>
            <person name="Soriano D."/>
            <person name="Stewart S."/>
            <person name="VanMol K."/>
            <person name="Walker R."/>
            <person name="Walters P."/>
            <person name="Elshahed M.S."/>
            <person name="Youssef N.H."/>
        </authorList>
    </citation>
    <scope>NUCLEOTIDE SEQUENCE</scope>
    <source>
        <strain evidence="10">Zod_Metabat.24</strain>
    </source>
</reference>
<dbReference type="InterPro" id="IPR013786">
    <property type="entry name" value="AcylCoA_DH/ox_N"/>
</dbReference>
<comment type="caution">
    <text evidence="10">The sequence shown here is derived from an EMBL/GenBank/DDBJ whole genome shotgun (WGS) entry which is preliminary data.</text>
</comment>
<dbReference type="InterPro" id="IPR009100">
    <property type="entry name" value="AcylCoA_DH/oxidase_NM_dom_sf"/>
</dbReference>
<feature type="domain" description="Acyl-CoA dehydrogenase/oxidase C-terminal" evidence="7">
    <location>
        <begin position="233"/>
        <end position="379"/>
    </location>
</feature>
<dbReference type="EMBL" id="JAFGIX010000001">
    <property type="protein sequence ID" value="MBN1571581.1"/>
    <property type="molecule type" value="Genomic_DNA"/>
</dbReference>
<dbReference type="SUPFAM" id="SSF47203">
    <property type="entry name" value="Acyl-CoA dehydrogenase C-terminal domain-like"/>
    <property type="match status" value="1"/>
</dbReference>
<protein>
    <submittedName>
        <fullName evidence="10">Acyl-CoA dehydrogenase family protein</fullName>
    </submittedName>
</protein>
<dbReference type="Proteomes" id="UP000809273">
    <property type="component" value="Unassembled WGS sequence"/>
</dbReference>
<comment type="cofactor">
    <cofactor evidence="1 6">
        <name>FAD</name>
        <dbReference type="ChEBI" id="CHEBI:57692"/>
    </cofactor>
</comment>
<dbReference type="InterPro" id="IPR009075">
    <property type="entry name" value="AcylCo_DH/oxidase_C"/>
</dbReference>
<dbReference type="Gene3D" id="1.10.540.10">
    <property type="entry name" value="Acyl-CoA dehydrogenase/oxidase, N-terminal domain"/>
    <property type="match status" value="1"/>
</dbReference>
<gene>
    <name evidence="10" type="ORF">JW984_00110</name>
</gene>
<dbReference type="Gene3D" id="1.20.140.10">
    <property type="entry name" value="Butyryl-CoA Dehydrogenase, subunit A, domain 3"/>
    <property type="match status" value="1"/>
</dbReference>
<accession>A0A9D8K8L7</accession>
<comment type="similarity">
    <text evidence="2 6">Belongs to the acyl-CoA dehydrogenase family.</text>
</comment>
<dbReference type="InterPro" id="IPR037069">
    <property type="entry name" value="AcylCoA_DH/ox_N_sf"/>
</dbReference>
<dbReference type="AlphaFoldDB" id="A0A9D8K8L7"/>
<dbReference type="Gene3D" id="2.40.110.10">
    <property type="entry name" value="Butyryl-CoA Dehydrogenase, subunit A, domain 2"/>
    <property type="match status" value="1"/>
</dbReference>
<dbReference type="SUPFAM" id="SSF56645">
    <property type="entry name" value="Acyl-CoA dehydrogenase NM domain-like"/>
    <property type="match status" value="1"/>
</dbReference>
<proteinExistence type="inferred from homology"/>
<dbReference type="PROSITE" id="PS00073">
    <property type="entry name" value="ACYL_COA_DH_2"/>
    <property type="match status" value="1"/>
</dbReference>
<dbReference type="Pfam" id="PF00441">
    <property type="entry name" value="Acyl-CoA_dh_1"/>
    <property type="match status" value="1"/>
</dbReference>
<evidence type="ECO:0000256" key="1">
    <source>
        <dbReference type="ARBA" id="ARBA00001974"/>
    </source>
</evidence>
<dbReference type="InterPro" id="IPR006089">
    <property type="entry name" value="Acyl-CoA_DH_CS"/>
</dbReference>
<keyword evidence="5 6" id="KW-0560">Oxidoreductase</keyword>
<evidence type="ECO:0000256" key="6">
    <source>
        <dbReference type="RuleBase" id="RU362125"/>
    </source>
</evidence>
<dbReference type="GO" id="GO:0003995">
    <property type="term" value="F:acyl-CoA dehydrogenase activity"/>
    <property type="evidence" value="ECO:0007669"/>
    <property type="project" value="InterPro"/>
</dbReference>
<dbReference type="PANTHER" id="PTHR43884">
    <property type="entry name" value="ACYL-COA DEHYDROGENASE"/>
    <property type="match status" value="1"/>
</dbReference>
<reference evidence="10" key="2">
    <citation type="submission" date="2021-01" db="EMBL/GenBank/DDBJ databases">
        <authorList>
            <person name="Hahn C.R."/>
            <person name="Youssef N.H."/>
            <person name="Elshahed M."/>
        </authorList>
    </citation>
    <scope>NUCLEOTIDE SEQUENCE</scope>
    <source>
        <strain evidence="10">Zod_Metabat.24</strain>
    </source>
</reference>
<evidence type="ECO:0000313" key="11">
    <source>
        <dbReference type="Proteomes" id="UP000809273"/>
    </source>
</evidence>
<dbReference type="InterPro" id="IPR036250">
    <property type="entry name" value="AcylCo_DH-like_C"/>
</dbReference>
<evidence type="ECO:0000259" key="8">
    <source>
        <dbReference type="Pfam" id="PF02770"/>
    </source>
</evidence>
<dbReference type="PIRSF" id="PIRSF016578">
    <property type="entry name" value="HsaA"/>
    <property type="match status" value="1"/>
</dbReference>
<evidence type="ECO:0000313" key="10">
    <source>
        <dbReference type="EMBL" id="MBN1571581.1"/>
    </source>
</evidence>
<feature type="domain" description="Acyl-CoA oxidase/dehydrogenase middle" evidence="8">
    <location>
        <begin position="124"/>
        <end position="221"/>
    </location>
</feature>
<dbReference type="InterPro" id="IPR006091">
    <property type="entry name" value="Acyl-CoA_Oxase/DH_mid-dom"/>
</dbReference>
<dbReference type="FunFam" id="1.10.540.10:FF:000026">
    <property type="entry name" value="Acyl-CoA dehydrogenase medium chain"/>
    <property type="match status" value="1"/>
</dbReference>
<evidence type="ECO:0000259" key="9">
    <source>
        <dbReference type="Pfam" id="PF02771"/>
    </source>
</evidence>
<evidence type="ECO:0000256" key="5">
    <source>
        <dbReference type="ARBA" id="ARBA00023002"/>
    </source>
</evidence>
<evidence type="ECO:0000256" key="2">
    <source>
        <dbReference type="ARBA" id="ARBA00009347"/>
    </source>
</evidence>
<dbReference type="GO" id="GO:0050660">
    <property type="term" value="F:flavin adenine dinucleotide binding"/>
    <property type="evidence" value="ECO:0007669"/>
    <property type="project" value="InterPro"/>
</dbReference>
<evidence type="ECO:0000256" key="4">
    <source>
        <dbReference type="ARBA" id="ARBA00022827"/>
    </source>
</evidence>
<dbReference type="FunFam" id="1.20.140.10:FF:000001">
    <property type="entry name" value="Acyl-CoA dehydrogenase"/>
    <property type="match status" value="1"/>
</dbReference>
<dbReference type="InterPro" id="IPR046373">
    <property type="entry name" value="Acyl-CoA_Oxase/DH_mid-dom_sf"/>
</dbReference>
<feature type="domain" description="Acyl-CoA dehydrogenase/oxidase N-terminal" evidence="9">
    <location>
        <begin position="9"/>
        <end position="120"/>
    </location>
</feature>
<dbReference type="PANTHER" id="PTHR43884:SF12">
    <property type="entry name" value="ISOVALERYL-COA DEHYDROGENASE, MITOCHONDRIAL-RELATED"/>
    <property type="match status" value="1"/>
</dbReference>
<keyword evidence="4 6" id="KW-0274">FAD</keyword>
<name>A0A9D8K8L7_9DELT</name>